<comment type="caution">
    <text evidence="2">The sequence shown here is derived from an EMBL/GenBank/DDBJ whole genome shotgun (WGS) entry which is preliminary data.</text>
</comment>
<reference evidence="2" key="1">
    <citation type="submission" date="2023-01" db="EMBL/GenBank/DDBJ databases">
        <title>Genome assembly of the deep-sea coral Lophelia pertusa.</title>
        <authorList>
            <person name="Herrera S."/>
            <person name="Cordes E."/>
        </authorList>
    </citation>
    <scope>NUCLEOTIDE SEQUENCE</scope>
    <source>
        <strain evidence="2">USNM1676648</strain>
        <tissue evidence="2">Polyp</tissue>
    </source>
</reference>
<dbReference type="Proteomes" id="UP001163046">
    <property type="component" value="Unassembled WGS sequence"/>
</dbReference>
<sequence length="301" mass="33110">MGTGRRKFAQNAALVLQSGQEGSPRPLQPYFQGDEKQIEGRGKFRILGELHTGKKLSVIYHTVELLSTTRFRTSLKDAIAALSTTTSGFRKVHVAKRELSEESVEKLLTVVRAGQLQRGKTQARKGKAPLKGKLKKWCCVPGCRPDSAGCWSPSPQQKLHNVAKDSREYQRLVRMVKRYKGLDEREDNVIPPPPAICRVEVPETGWQSNRTATATAMTGPSSPKKRKLADEEDPEEDPTRDAENPASDTENPAGDAENPASCAENPAGDAEILSSDAARKNTTAQKSQTKTRITLQPRTLN</sequence>
<dbReference type="EMBL" id="MU825405">
    <property type="protein sequence ID" value="KAJ7391700.1"/>
    <property type="molecule type" value="Genomic_DNA"/>
</dbReference>
<organism evidence="2 3">
    <name type="scientific">Desmophyllum pertusum</name>
    <dbReference type="NCBI Taxonomy" id="174260"/>
    <lineage>
        <taxon>Eukaryota</taxon>
        <taxon>Metazoa</taxon>
        <taxon>Cnidaria</taxon>
        <taxon>Anthozoa</taxon>
        <taxon>Hexacorallia</taxon>
        <taxon>Scleractinia</taxon>
        <taxon>Caryophylliina</taxon>
        <taxon>Caryophylliidae</taxon>
        <taxon>Desmophyllum</taxon>
    </lineage>
</organism>
<evidence type="ECO:0000313" key="3">
    <source>
        <dbReference type="Proteomes" id="UP001163046"/>
    </source>
</evidence>
<protein>
    <submittedName>
        <fullName evidence="2">Uncharacterized protein</fullName>
    </submittedName>
</protein>
<dbReference type="AlphaFoldDB" id="A0A9X0A262"/>
<feature type="compositionally biased region" description="Polar residues" evidence="1">
    <location>
        <begin position="280"/>
        <end position="301"/>
    </location>
</feature>
<feature type="region of interest" description="Disordered" evidence="1">
    <location>
        <begin position="200"/>
        <end position="301"/>
    </location>
</feature>
<gene>
    <name evidence="2" type="ORF">OS493_017397</name>
</gene>
<proteinExistence type="predicted"/>
<feature type="compositionally biased region" description="Polar residues" evidence="1">
    <location>
        <begin position="205"/>
        <end position="221"/>
    </location>
</feature>
<evidence type="ECO:0000256" key="1">
    <source>
        <dbReference type="SAM" id="MobiDB-lite"/>
    </source>
</evidence>
<keyword evidence="3" id="KW-1185">Reference proteome</keyword>
<name>A0A9X0A262_9CNID</name>
<accession>A0A9X0A262</accession>
<evidence type="ECO:0000313" key="2">
    <source>
        <dbReference type="EMBL" id="KAJ7391700.1"/>
    </source>
</evidence>